<accession>A0A6A6E1L3</accession>
<feature type="region of interest" description="Disordered" evidence="1">
    <location>
        <begin position="178"/>
        <end position="198"/>
    </location>
</feature>
<protein>
    <submittedName>
        <fullName evidence="2">Uncharacterized protein</fullName>
    </submittedName>
</protein>
<organism evidence="2 3">
    <name type="scientific">Zopfia rhizophila CBS 207.26</name>
    <dbReference type="NCBI Taxonomy" id="1314779"/>
    <lineage>
        <taxon>Eukaryota</taxon>
        <taxon>Fungi</taxon>
        <taxon>Dikarya</taxon>
        <taxon>Ascomycota</taxon>
        <taxon>Pezizomycotina</taxon>
        <taxon>Dothideomycetes</taxon>
        <taxon>Dothideomycetes incertae sedis</taxon>
        <taxon>Zopfiaceae</taxon>
        <taxon>Zopfia</taxon>
    </lineage>
</organism>
<evidence type="ECO:0000313" key="3">
    <source>
        <dbReference type="Proteomes" id="UP000800200"/>
    </source>
</evidence>
<feature type="compositionally biased region" description="Basic and acidic residues" evidence="1">
    <location>
        <begin position="187"/>
        <end position="198"/>
    </location>
</feature>
<evidence type="ECO:0000313" key="2">
    <source>
        <dbReference type="EMBL" id="KAF2184378.1"/>
    </source>
</evidence>
<sequence length="466" mass="52096">MSRTLELGRAVLSSSTACVQLRVTTSISISPQQDVTNLHQLGDPDLLEVLISRNVWVCRGNGLHLVLQLNVQGEPLGQDKRKELANIIVSAQVWSQLNLYPSLLADNDQENALPDNSGIIQINLSHVDMDSDMSRKKSHRICSGLSFAYANPPDGVTRITLQSVRYVMEVERIKARKHTGTHKRLKKTEDNETSEMLRDEGPLTQPEKLLWLCLDEDGDDSDALLHDFAGLHVPILDAAEFPFQGSAGRKKRQKRRRKPVAITDTTPTTEHHLPLAIQEAAKLVDVAMRLSICQNPLRMPRDVRVVKSAFTARLAEISPALFSPGYLPALSQRAPFLSIITHSLTRSGSLKSKSISLRVKTESLKANLAPNELNNFHYESHLDSKDFKNLTRSVNSQLWKYLQRKIFEKRAARSLKPFSTFDGLMPPLPYSDDILDECLGREVLDDSASFPINASSDTSHRPEGAY</sequence>
<evidence type="ECO:0000256" key="1">
    <source>
        <dbReference type="SAM" id="MobiDB-lite"/>
    </source>
</evidence>
<name>A0A6A6E1L3_9PEZI</name>
<keyword evidence="3" id="KW-1185">Reference proteome</keyword>
<dbReference type="OrthoDB" id="4187154at2759"/>
<dbReference type="EMBL" id="ML994638">
    <property type="protein sequence ID" value="KAF2184378.1"/>
    <property type="molecule type" value="Genomic_DNA"/>
</dbReference>
<proteinExistence type="predicted"/>
<dbReference type="Proteomes" id="UP000800200">
    <property type="component" value="Unassembled WGS sequence"/>
</dbReference>
<reference evidence="2" key="1">
    <citation type="journal article" date="2020" name="Stud. Mycol.">
        <title>101 Dothideomycetes genomes: a test case for predicting lifestyles and emergence of pathogens.</title>
        <authorList>
            <person name="Haridas S."/>
            <person name="Albert R."/>
            <person name="Binder M."/>
            <person name="Bloem J."/>
            <person name="Labutti K."/>
            <person name="Salamov A."/>
            <person name="Andreopoulos B."/>
            <person name="Baker S."/>
            <person name="Barry K."/>
            <person name="Bills G."/>
            <person name="Bluhm B."/>
            <person name="Cannon C."/>
            <person name="Castanera R."/>
            <person name="Culley D."/>
            <person name="Daum C."/>
            <person name="Ezra D."/>
            <person name="Gonzalez J."/>
            <person name="Henrissat B."/>
            <person name="Kuo A."/>
            <person name="Liang C."/>
            <person name="Lipzen A."/>
            <person name="Lutzoni F."/>
            <person name="Magnuson J."/>
            <person name="Mondo S."/>
            <person name="Nolan M."/>
            <person name="Ohm R."/>
            <person name="Pangilinan J."/>
            <person name="Park H.-J."/>
            <person name="Ramirez L."/>
            <person name="Alfaro M."/>
            <person name="Sun H."/>
            <person name="Tritt A."/>
            <person name="Yoshinaga Y."/>
            <person name="Zwiers L.-H."/>
            <person name="Turgeon B."/>
            <person name="Goodwin S."/>
            <person name="Spatafora J."/>
            <person name="Crous P."/>
            <person name="Grigoriev I."/>
        </authorList>
    </citation>
    <scope>NUCLEOTIDE SEQUENCE</scope>
    <source>
        <strain evidence="2">CBS 207.26</strain>
    </source>
</reference>
<gene>
    <name evidence="2" type="ORF">K469DRAFT_709113</name>
</gene>
<dbReference type="AlphaFoldDB" id="A0A6A6E1L3"/>